<proteinExistence type="predicted"/>
<dbReference type="InterPro" id="IPR026444">
    <property type="entry name" value="Secre_tail"/>
</dbReference>
<organism evidence="2 3">
    <name type="scientific">Candidatus Raymondbacteria bacterium RIFOXYD12_FULL_49_13</name>
    <dbReference type="NCBI Taxonomy" id="1817890"/>
    <lineage>
        <taxon>Bacteria</taxon>
        <taxon>Raymondiibacteriota</taxon>
    </lineage>
</organism>
<accession>A0A1F7F9K6</accession>
<name>A0A1F7F9K6_UNCRA</name>
<dbReference type="SUPFAM" id="SSF69304">
    <property type="entry name" value="Tricorn protease N-terminal domain"/>
    <property type="match status" value="1"/>
</dbReference>
<dbReference type="Proteomes" id="UP000179243">
    <property type="component" value="Unassembled WGS sequence"/>
</dbReference>
<sequence length="440" mass="48354">MIRLVFIMLCFVLAPNPARGDEALASVSTDTWGIVSGNKMVYMDYHYVTASTFWSEVAVVDIPSKQKTVLYPTDGRSYPYYLSYGFSGTDLAYVPYLSSGGTGGYAGGGTSYLYHKNISSGVSRQLITNSSWKEMVWVGGSIVTWIDYRFYDPATIDSVNSEIYYYNLGSSQEIRLTNSHAYQSHPCTDGQTIAWIDYTESYGRLFLHTIATAETREIAAYAAHKDNPRLDGAYVVWEDYRNAGTDPKNGDIYYYNTSTNTTHAACTAPGYQGNIFIDSNRIVWEDYRNAGSTDQTNADIYSYDIPGGNETPLVVAPGYQAHPTLAGDTLCWMDNAAGQMRLLMKILPPVTTEQARFSSGNSNPTPYLSGNSGVWVANAPRSPLTVQVYDVNGRIVAHSENSGSFAGSSVMPLNQRLSAGVYVLVLRTSKGMTAHKAVAW</sequence>
<dbReference type="AlphaFoldDB" id="A0A1F7F9K6"/>
<dbReference type="Gene3D" id="2.120.10.30">
    <property type="entry name" value="TolB, C-terminal domain"/>
    <property type="match status" value="1"/>
</dbReference>
<evidence type="ECO:0000256" key="1">
    <source>
        <dbReference type="SAM" id="SignalP"/>
    </source>
</evidence>
<evidence type="ECO:0000313" key="2">
    <source>
        <dbReference type="EMBL" id="OGK03291.1"/>
    </source>
</evidence>
<reference evidence="2 3" key="1">
    <citation type="journal article" date="2016" name="Nat. Commun.">
        <title>Thousands of microbial genomes shed light on interconnected biogeochemical processes in an aquifer system.</title>
        <authorList>
            <person name="Anantharaman K."/>
            <person name="Brown C.T."/>
            <person name="Hug L.A."/>
            <person name="Sharon I."/>
            <person name="Castelle C.J."/>
            <person name="Probst A.J."/>
            <person name="Thomas B.C."/>
            <person name="Singh A."/>
            <person name="Wilkins M.J."/>
            <person name="Karaoz U."/>
            <person name="Brodie E.L."/>
            <person name="Williams K.H."/>
            <person name="Hubbard S.S."/>
            <person name="Banfield J.F."/>
        </authorList>
    </citation>
    <scope>NUCLEOTIDE SEQUENCE [LARGE SCALE GENOMIC DNA]</scope>
</reference>
<feature type="signal peptide" evidence="1">
    <location>
        <begin position="1"/>
        <end position="20"/>
    </location>
</feature>
<dbReference type="NCBIfam" id="TIGR04183">
    <property type="entry name" value="Por_Secre_tail"/>
    <property type="match status" value="1"/>
</dbReference>
<evidence type="ECO:0000313" key="3">
    <source>
        <dbReference type="Proteomes" id="UP000179243"/>
    </source>
</evidence>
<feature type="chain" id="PRO_5009528509" description="Secretion system C-terminal sorting domain-containing protein" evidence="1">
    <location>
        <begin position="21"/>
        <end position="440"/>
    </location>
</feature>
<comment type="caution">
    <text evidence="2">The sequence shown here is derived from an EMBL/GenBank/DDBJ whole genome shotgun (WGS) entry which is preliminary data.</text>
</comment>
<protein>
    <recommendedName>
        <fullName evidence="4">Secretion system C-terminal sorting domain-containing protein</fullName>
    </recommendedName>
</protein>
<dbReference type="PANTHER" id="PTHR36842">
    <property type="entry name" value="PROTEIN TOLB HOMOLOG"/>
    <property type="match status" value="1"/>
</dbReference>
<gene>
    <name evidence="2" type="ORF">A2519_15055</name>
</gene>
<evidence type="ECO:0008006" key="4">
    <source>
        <dbReference type="Google" id="ProtNLM"/>
    </source>
</evidence>
<keyword evidence="1" id="KW-0732">Signal</keyword>
<dbReference type="PANTHER" id="PTHR36842:SF1">
    <property type="entry name" value="PROTEIN TOLB"/>
    <property type="match status" value="1"/>
</dbReference>
<dbReference type="EMBL" id="MFYX01000091">
    <property type="protein sequence ID" value="OGK03291.1"/>
    <property type="molecule type" value="Genomic_DNA"/>
</dbReference>
<dbReference type="InterPro" id="IPR011042">
    <property type="entry name" value="6-blade_b-propeller_TolB-like"/>
</dbReference>